<name>A0AAJ1EX39_MEDGN</name>
<dbReference type="RefSeq" id="WP_226982355.1">
    <property type="nucleotide sequence ID" value="NZ_JAJBOM010000205.1"/>
</dbReference>
<dbReference type="EMBL" id="JAJBOM010000205">
    <property type="protein sequence ID" value="MCB5621318.1"/>
    <property type="molecule type" value="Genomic_DNA"/>
</dbReference>
<comment type="caution">
    <text evidence="1">The sequence shown here is derived from an EMBL/GenBank/DDBJ whole genome shotgun (WGS) entry which is preliminary data.</text>
</comment>
<reference evidence="1" key="1">
    <citation type="submission" date="2021-10" db="EMBL/GenBank/DDBJ databases">
        <title>Collection of gut derived symbiotic bacterial strains cultured from healthy donors.</title>
        <authorList>
            <person name="Lin H."/>
            <person name="Littmann E."/>
            <person name="Claire K."/>
            <person name="Pamer E."/>
        </authorList>
    </citation>
    <scope>NUCLEOTIDE SEQUENCE</scope>
    <source>
        <strain evidence="1">MSK.23.18</strain>
    </source>
</reference>
<proteinExistence type="predicted"/>
<feature type="non-terminal residue" evidence="1">
    <location>
        <position position="1"/>
    </location>
</feature>
<feature type="non-terminal residue" evidence="1">
    <location>
        <position position="77"/>
    </location>
</feature>
<protein>
    <submittedName>
        <fullName evidence="1">Uncharacterized protein</fullName>
    </submittedName>
</protein>
<dbReference type="AlphaFoldDB" id="A0AAJ1EX39"/>
<sequence>VFCSHGAGYNVRWDQVAQHMHIPFVFKKIKKTANNIQDKYKFDNIDDELENIFTRTYGPVKQRSGEHQVTKKIFNES</sequence>
<evidence type="ECO:0000313" key="2">
    <source>
        <dbReference type="Proteomes" id="UP001297370"/>
    </source>
</evidence>
<accession>A0AAJ1EX39</accession>
<evidence type="ECO:0000313" key="1">
    <source>
        <dbReference type="EMBL" id="MCB5621318.1"/>
    </source>
</evidence>
<dbReference type="Proteomes" id="UP001297370">
    <property type="component" value="Unassembled WGS sequence"/>
</dbReference>
<organism evidence="1 2">
    <name type="scientific">Mediterraneibacter gnavus</name>
    <name type="common">Ruminococcus gnavus</name>
    <dbReference type="NCBI Taxonomy" id="33038"/>
    <lineage>
        <taxon>Bacteria</taxon>
        <taxon>Bacillati</taxon>
        <taxon>Bacillota</taxon>
        <taxon>Clostridia</taxon>
        <taxon>Lachnospirales</taxon>
        <taxon>Lachnospiraceae</taxon>
        <taxon>Mediterraneibacter</taxon>
    </lineage>
</organism>
<gene>
    <name evidence="1" type="ORF">LIQ08_19655</name>
</gene>